<reference evidence="6 7" key="1">
    <citation type="journal article" date="2014" name="Int. J. Syst. Evol. Microbiol.">
        <title>Complete genome sequence of Corynebacterium casei LMG S-19264T (=DSM 44701T), isolated from a smear-ripened cheese.</title>
        <authorList>
            <consortium name="US DOE Joint Genome Institute (JGI-PGF)"/>
            <person name="Walter F."/>
            <person name="Albersmeier A."/>
            <person name="Kalinowski J."/>
            <person name="Ruckert C."/>
        </authorList>
    </citation>
    <scope>NUCLEOTIDE SEQUENCE [LARGE SCALE GENOMIC DNA]</scope>
    <source>
        <strain evidence="6 7">CGMCC 1.9161</strain>
    </source>
</reference>
<dbReference type="Gene3D" id="1.10.10.10">
    <property type="entry name" value="Winged helix-like DNA-binding domain superfamily/Winged helix DNA-binding domain"/>
    <property type="match status" value="1"/>
</dbReference>
<dbReference type="PANTHER" id="PTHR30419:SF8">
    <property type="entry name" value="NITROGEN ASSIMILATION TRANSCRIPTIONAL ACTIVATOR-RELATED"/>
    <property type="match status" value="1"/>
</dbReference>
<dbReference type="InterPro" id="IPR005119">
    <property type="entry name" value="LysR_subst-bd"/>
</dbReference>
<dbReference type="GO" id="GO:0003700">
    <property type="term" value="F:DNA-binding transcription factor activity"/>
    <property type="evidence" value="ECO:0007669"/>
    <property type="project" value="InterPro"/>
</dbReference>
<evidence type="ECO:0000313" key="7">
    <source>
        <dbReference type="Proteomes" id="UP000600449"/>
    </source>
</evidence>
<accession>A0A917Q6T2</accession>
<dbReference type="PANTHER" id="PTHR30419">
    <property type="entry name" value="HTH-TYPE TRANSCRIPTIONAL REGULATOR YBHD"/>
    <property type="match status" value="1"/>
</dbReference>
<keyword evidence="2" id="KW-0805">Transcription regulation</keyword>
<keyword evidence="7" id="KW-1185">Reference proteome</keyword>
<organism evidence="6 7">
    <name type="scientific">Salinarimonas ramus</name>
    <dbReference type="NCBI Taxonomy" id="690164"/>
    <lineage>
        <taxon>Bacteria</taxon>
        <taxon>Pseudomonadati</taxon>
        <taxon>Pseudomonadota</taxon>
        <taxon>Alphaproteobacteria</taxon>
        <taxon>Hyphomicrobiales</taxon>
        <taxon>Salinarimonadaceae</taxon>
        <taxon>Salinarimonas</taxon>
    </lineage>
</organism>
<dbReference type="GO" id="GO:0005829">
    <property type="term" value="C:cytosol"/>
    <property type="evidence" value="ECO:0007669"/>
    <property type="project" value="TreeGrafter"/>
</dbReference>
<evidence type="ECO:0000256" key="1">
    <source>
        <dbReference type="ARBA" id="ARBA00009437"/>
    </source>
</evidence>
<evidence type="ECO:0000256" key="2">
    <source>
        <dbReference type="ARBA" id="ARBA00023015"/>
    </source>
</evidence>
<comment type="caution">
    <text evidence="6">The sequence shown here is derived from an EMBL/GenBank/DDBJ whole genome shotgun (WGS) entry which is preliminary data.</text>
</comment>
<name>A0A917Q6T2_9HYPH</name>
<keyword evidence="3" id="KW-0238">DNA-binding</keyword>
<keyword evidence="4" id="KW-0804">Transcription</keyword>
<proteinExistence type="inferred from homology"/>
<dbReference type="AlphaFoldDB" id="A0A917Q6T2"/>
<protein>
    <submittedName>
        <fullName evidence="6">LysR family transcriptional regulator</fullName>
    </submittedName>
</protein>
<evidence type="ECO:0000313" key="6">
    <source>
        <dbReference type="EMBL" id="GGK31868.1"/>
    </source>
</evidence>
<dbReference type="Pfam" id="PF03466">
    <property type="entry name" value="LysR_substrate"/>
    <property type="match status" value="1"/>
</dbReference>
<dbReference type="InterPro" id="IPR050950">
    <property type="entry name" value="HTH-type_LysR_regulators"/>
</dbReference>
<dbReference type="EMBL" id="BMMF01000005">
    <property type="protein sequence ID" value="GGK31868.1"/>
    <property type="molecule type" value="Genomic_DNA"/>
</dbReference>
<dbReference type="PROSITE" id="PS50931">
    <property type="entry name" value="HTH_LYSR"/>
    <property type="match status" value="1"/>
</dbReference>
<comment type="similarity">
    <text evidence="1">Belongs to the LysR transcriptional regulatory family.</text>
</comment>
<sequence length="307" mass="33826">MRHLETFRLIEAVARAGSIRKAAEDAGLTASALNRRIARFEDEFGARIFERLARGVRLNPAGELVLQHYRGQRSDLARVRSQVADLSGVRRGHVTVACSQALLPYFLPAEIARYRREHPGVTFAVNVRDRARAEEELAAFRSDLALVFEPAFMVDFEVLHQIAQPVCAVLAADHPLAARPTLRLRECLDIPHVSPSEQFGVRYLLDRAAHRSGRRVQPIVETESFELIRHYVLHEGVVGFQIPIGLDPRAGRGLVVRPIADQDVPPGHLLLGQLKGRVLPVATARFVARLALALDAVAAADPRGAAG</sequence>
<evidence type="ECO:0000259" key="5">
    <source>
        <dbReference type="PROSITE" id="PS50931"/>
    </source>
</evidence>
<dbReference type="Gene3D" id="3.40.190.290">
    <property type="match status" value="1"/>
</dbReference>
<dbReference type="GO" id="GO:0003677">
    <property type="term" value="F:DNA binding"/>
    <property type="evidence" value="ECO:0007669"/>
    <property type="project" value="UniProtKB-KW"/>
</dbReference>
<dbReference type="SUPFAM" id="SSF53850">
    <property type="entry name" value="Periplasmic binding protein-like II"/>
    <property type="match status" value="1"/>
</dbReference>
<evidence type="ECO:0000256" key="4">
    <source>
        <dbReference type="ARBA" id="ARBA00023163"/>
    </source>
</evidence>
<gene>
    <name evidence="6" type="ORF">GCM10011322_18090</name>
</gene>
<dbReference type="InterPro" id="IPR036388">
    <property type="entry name" value="WH-like_DNA-bd_sf"/>
</dbReference>
<dbReference type="RefSeq" id="WP_188911930.1">
    <property type="nucleotide sequence ID" value="NZ_BMMF01000005.1"/>
</dbReference>
<dbReference type="InterPro" id="IPR036390">
    <property type="entry name" value="WH_DNA-bd_sf"/>
</dbReference>
<dbReference type="SUPFAM" id="SSF46785">
    <property type="entry name" value="Winged helix' DNA-binding domain"/>
    <property type="match status" value="1"/>
</dbReference>
<feature type="domain" description="HTH lysR-type" evidence="5">
    <location>
        <begin position="1"/>
        <end position="59"/>
    </location>
</feature>
<dbReference type="Pfam" id="PF00126">
    <property type="entry name" value="HTH_1"/>
    <property type="match status" value="1"/>
</dbReference>
<dbReference type="Proteomes" id="UP000600449">
    <property type="component" value="Unassembled WGS sequence"/>
</dbReference>
<dbReference type="InterPro" id="IPR000847">
    <property type="entry name" value="LysR_HTH_N"/>
</dbReference>
<evidence type="ECO:0000256" key="3">
    <source>
        <dbReference type="ARBA" id="ARBA00023125"/>
    </source>
</evidence>